<dbReference type="EMBL" id="JAQAGZ010000005">
    <property type="protein sequence ID" value="MCZ8512734.1"/>
    <property type="molecule type" value="Genomic_DNA"/>
</dbReference>
<evidence type="ECO:0008006" key="3">
    <source>
        <dbReference type="Google" id="ProtNLM"/>
    </source>
</evidence>
<sequence length="61" mass="6762">MLLKEGQAVYGSKGKAYGPFAGRVVQMTRPTGDKHRSKQLILNCDQSKEAKGGFHTEQIRI</sequence>
<evidence type="ECO:0000313" key="2">
    <source>
        <dbReference type="Proteomes" id="UP001527882"/>
    </source>
</evidence>
<gene>
    <name evidence="1" type="ORF">O9H85_09965</name>
</gene>
<dbReference type="RefSeq" id="WP_269881182.1">
    <property type="nucleotide sequence ID" value="NZ_JAQAGZ010000005.1"/>
</dbReference>
<proteinExistence type="predicted"/>
<accession>A0ABT4Q788</accession>
<dbReference type="Proteomes" id="UP001527882">
    <property type="component" value="Unassembled WGS sequence"/>
</dbReference>
<name>A0ABT4Q788_9BACL</name>
<keyword evidence="2" id="KW-1185">Reference proteome</keyword>
<reference evidence="1 2" key="1">
    <citation type="submission" date="2022-12" db="EMBL/GenBank/DDBJ databases">
        <title>Draft genome sequence of Paenibacillus sp. dW9.</title>
        <authorList>
            <person name="Choi E.-W."/>
            <person name="Kim D.-U."/>
        </authorList>
    </citation>
    <scope>NUCLEOTIDE SEQUENCE [LARGE SCALE GENOMIC DNA]</scope>
    <source>
        <strain evidence="2">dW9</strain>
    </source>
</reference>
<protein>
    <recommendedName>
        <fullName evidence="3">KOW domain-containing protein</fullName>
    </recommendedName>
</protein>
<evidence type="ECO:0000313" key="1">
    <source>
        <dbReference type="EMBL" id="MCZ8512734.1"/>
    </source>
</evidence>
<comment type="caution">
    <text evidence="1">The sequence shown here is derived from an EMBL/GenBank/DDBJ whole genome shotgun (WGS) entry which is preliminary data.</text>
</comment>
<organism evidence="1 2">
    <name type="scientific">Paenibacillus gyeongsangnamensis</name>
    <dbReference type="NCBI Taxonomy" id="3388067"/>
    <lineage>
        <taxon>Bacteria</taxon>
        <taxon>Bacillati</taxon>
        <taxon>Bacillota</taxon>
        <taxon>Bacilli</taxon>
        <taxon>Bacillales</taxon>
        <taxon>Paenibacillaceae</taxon>
        <taxon>Paenibacillus</taxon>
    </lineage>
</organism>